<protein>
    <submittedName>
        <fullName evidence="9">Orn/Lys/Arg decarboxylase, major domain protein</fullName>
    </submittedName>
</protein>
<evidence type="ECO:0000313" key="9">
    <source>
        <dbReference type="EMBL" id="EEP28027.1"/>
    </source>
</evidence>
<dbReference type="InterPro" id="IPR015424">
    <property type="entry name" value="PyrdxlP-dep_Trfase"/>
</dbReference>
<evidence type="ECO:0000259" key="7">
    <source>
        <dbReference type="Pfam" id="PF01276"/>
    </source>
</evidence>
<evidence type="ECO:0000256" key="2">
    <source>
        <dbReference type="ARBA" id="ARBA00010671"/>
    </source>
</evidence>
<comment type="caution">
    <text evidence="9">The sequence shown here is derived from an EMBL/GenBank/DDBJ whole genome shotgun (WGS) entry which is preliminary data.</text>
</comment>
<gene>
    <name evidence="9" type="ORF">GCWU000342_01572</name>
</gene>
<comment type="cofactor">
    <cofactor evidence="1">
        <name>pyridoxal 5'-phosphate</name>
        <dbReference type="ChEBI" id="CHEBI:597326"/>
    </cofactor>
</comment>
<feature type="domain" description="Orn/Lys/Arg decarboxylases family 1 pyridoxal-P attachment site" evidence="7">
    <location>
        <begin position="6"/>
        <end position="274"/>
    </location>
</feature>
<dbReference type="InterPro" id="IPR015421">
    <property type="entry name" value="PyrdxlP-dep_Trfase_major"/>
</dbReference>
<dbReference type="AlphaFoldDB" id="C4GC85"/>
<dbReference type="Gene3D" id="3.40.640.10">
    <property type="entry name" value="Type I PLP-dependent aspartate aminotransferase-like (Major domain)"/>
    <property type="match status" value="1"/>
</dbReference>
<dbReference type="PANTHER" id="PTHR43277:SF4">
    <property type="entry name" value="ARGININE DECARBOXYLASE"/>
    <property type="match status" value="1"/>
</dbReference>
<dbReference type="InterPro" id="IPR036633">
    <property type="entry name" value="Prn/Lys/Arg_de-COase_C_sf"/>
</dbReference>
<evidence type="ECO:0000256" key="5">
    <source>
        <dbReference type="ARBA" id="ARBA00023239"/>
    </source>
</evidence>
<dbReference type="RefSeq" id="WP_006906570.1">
    <property type="nucleotide sequence ID" value="NZ_GG665866.1"/>
</dbReference>
<keyword evidence="10" id="KW-1185">Reference proteome</keyword>
<keyword evidence="5" id="KW-0456">Lyase</keyword>
<dbReference type="STRING" id="626523.GCWU000342_01572"/>
<dbReference type="Pfam" id="PF01276">
    <property type="entry name" value="OKR_DC_1"/>
    <property type="match status" value="1"/>
</dbReference>
<feature type="compositionally biased region" description="Basic and acidic residues" evidence="6">
    <location>
        <begin position="413"/>
        <end position="436"/>
    </location>
</feature>
<keyword evidence="4" id="KW-0663">Pyridoxal phosphate</keyword>
<sequence length="560" mass="60654">MRALDQALLAYGKSQAYPFHMPGHKRRFPRSLDPNLMDITEIEGFDDLHDASGMIADIERDLAELYGVEEARLLLGGSTLGNLVSLLAHLKPGDSLLMARNCHKSIYHGAILGRLSVEYVYPRALSNGLQGPIEAASVQEALRAAEEVGRKVKLVAITSPSYEGVVSDLFAIARVAHAHGALLLVDAAHGAHFGFHPYFPPSMADQGADLLVTSLHKTLPFYTMTAALLLPHGSGADRERVSDMIDYLETSSPSYILMGQAAAALRFLRREGEAYFQANARDLKDFYRACESLRALEILRTDDPGKIVISCARTDLTGQDLMEWLRKDYQLELEMASFDYVLAMTSLMDTSEGLQRLQRALLEIDGILRETGAMPENLQDKTWGEQSGGDRVDSGGKDNSAGENDSADGIDGAGKDDSAGKSDSAGRVDGAGKDDSAGENDSADGIDGAGKSDSVDGVDGAGKNDSVGRVDGAIDYGIVYGSRRKLLEPWQALEEKWEDLELKACAGRVSRDSILLYPPGIPLVHSGEEITECVILYLKRALKDGLKVQGLREGKARVLR</sequence>
<dbReference type="eggNOG" id="COG1982">
    <property type="taxonomic scope" value="Bacteria"/>
</dbReference>
<proteinExistence type="inferred from homology"/>
<reference evidence="9" key="1">
    <citation type="submission" date="2009-04" db="EMBL/GenBank/DDBJ databases">
        <authorList>
            <person name="Weinstock G."/>
            <person name="Sodergren E."/>
            <person name="Clifton S."/>
            <person name="Fulton L."/>
            <person name="Fulton B."/>
            <person name="Courtney L."/>
            <person name="Fronick C."/>
            <person name="Harrison M."/>
            <person name="Strong C."/>
            <person name="Farmer C."/>
            <person name="Delahaunty K."/>
            <person name="Markovic C."/>
            <person name="Hall O."/>
            <person name="Minx P."/>
            <person name="Tomlinson C."/>
            <person name="Mitreva M."/>
            <person name="Nelson J."/>
            <person name="Hou S."/>
            <person name="Wollam A."/>
            <person name="Pepin K.H."/>
            <person name="Johnson M."/>
            <person name="Bhonagiri V."/>
            <person name="Nash W.E."/>
            <person name="Warren W."/>
            <person name="Chinwalla A."/>
            <person name="Mardis E.R."/>
            <person name="Wilson R.K."/>
        </authorList>
    </citation>
    <scope>NUCLEOTIDE SEQUENCE [LARGE SCALE GENOMIC DNA]</scope>
    <source>
        <strain evidence="9">DSM 14600</strain>
    </source>
</reference>
<dbReference type="InterPro" id="IPR052357">
    <property type="entry name" value="Orn_Lys_Arg_decarboxylase-I"/>
</dbReference>
<name>C4GC85_9FIRM</name>
<feature type="compositionally biased region" description="Basic and acidic residues" evidence="6">
    <location>
        <begin position="378"/>
        <end position="396"/>
    </location>
</feature>
<evidence type="ECO:0000256" key="3">
    <source>
        <dbReference type="ARBA" id="ARBA00022793"/>
    </source>
</evidence>
<feature type="domain" description="Orn/Lys/Arg decarboxylase C-terminal" evidence="8">
    <location>
        <begin position="493"/>
        <end position="541"/>
    </location>
</feature>
<dbReference type="InterPro" id="IPR000310">
    <property type="entry name" value="Orn/Lys/Arg_deCO2ase_major_dom"/>
</dbReference>
<dbReference type="SUPFAM" id="SSF55904">
    <property type="entry name" value="Ornithine decarboxylase C-terminal domain"/>
    <property type="match status" value="1"/>
</dbReference>
<dbReference type="GO" id="GO:0016831">
    <property type="term" value="F:carboxy-lyase activity"/>
    <property type="evidence" value="ECO:0007669"/>
    <property type="project" value="UniProtKB-KW"/>
</dbReference>
<dbReference type="PANTHER" id="PTHR43277">
    <property type="entry name" value="ARGININE DECARBOXYLASE"/>
    <property type="match status" value="1"/>
</dbReference>
<organism evidence="9 10">
    <name type="scientific">Shuttleworthella satelles DSM 14600</name>
    <dbReference type="NCBI Taxonomy" id="626523"/>
    <lineage>
        <taxon>Bacteria</taxon>
        <taxon>Bacillati</taxon>
        <taxon>Bacillota</taxon>
        <taxon>Clostridia</taxon>
        <taxon>Lachnospirales</taxon>
        <taxon>Lachnospiraceae</taxon>
        <taxon>Shuttleworthella</taxon>
    </lineage>
</organism>
<dbReference type="InterPro" id="IPR008286">
    <property type="entry name" value="Prn/Lys/Arg_de-COase_C"/>
</dbReference>
<evidence type="ECO:0000259" key="8">
    <source>
        <dbReference type="Pfam" id="PF03711"/>
    </source>
</evidence>
<evidence type="ECO:0000256" key="4">
    <source>
        <dbReference type="ARBA" id="ARBA00022898"/>
    </source>
</evidence>
<accession>C4GC85</accession>
<evidence type="ECO:0000256" key="1">
    <source>
        <dbReference type="ARBA" id="ARBA00001933"/>
    </source>
</evidence>
<comment type="similarity">
    <text evidence="2">Belongs to the Orn/Lys/Arg decarboxylase class-I family.</text>
</comment>
<dbReference type="Pfam" id="PF03711">
    <property type="entry name" value="OKR_DC_1_C"/>
    <property type="match status" value="1"/>
</dbReference>
<dbReference type="SUPFAM" id="SSF53383">
    <property type="entry name" value="PLP-dependent transferases"/>
    <property type="match status" value="1"/>
</dbReference>
<dbReference type="Gene3D" id="3.90.105.10">
    <property type="entry name" value="Molybdopterin biosynthesis moea protein, domain 2"/>
    <property type="match status" value="1"/>
</dbReference>
<dbReference type="EMBL" id="ACIP02000003">
    <property type="protein sequence ID" value="EEP28027.1"/>
    <property type="molecule type" value="Genomic_DNA"/>
</dbReference>
<evidence type="ECO:0000313" key="10">
    <source>
        <dbReference type="Proteomes" id="UP000003494"/>
    </source>
</evidence>
<dbReference type="HOGENOM" id="CLU_025925_1_1_9"/>
<keyword evidence="3" id="KW-0210">Decarboxylase</keyword>
<dbReference type="Proteomes" id="UP000003494">
    <property type="component" value="Unassembled WGS sequence"/>
</dbReference>
<evidence type="ECO:0000256" key="6">
    <source>
        <dbReference type="SAM" id="MobiDB-lite"/>
    </source>
</evidence>
<feature type="region of interest" description="Disordered" evidence="6">
    <location>
        <begin position="373"/>
        <end position="466"/>
    </location>
</feature>